<evidence type="ECO:0000256" key="2">
    <source>
        <dbReference type="ARBA" id="ARBA00023125"/>
    </source>
</evidence>
<dbReference type="PANTHER" id="PTHR30055:SF234">
    <property type="entry name" value="HTH-TYPE TRANSCRIPTIONAL REGULATOR BETI"/>
    <property type="match status" value="1"/>
</dbReference>
<dbReference type="Gene3D" id="1.10.357.10">
    <property type="entry name" value="Tetracycline Repressor, domain 2"/>
    <property type="match status" value="1"/>
</dbReference>
<dbReference type="PRINTS" id="PR00455">
    <property type="entry name" value="HTHTETR"/>
</dbReference>
<keyword evidence="1" id="KW-0805">Transcription regulation</keyword>
<keyword evidence="2" id="KW-0238">DNA-binding</keyword>
<dbReference type="GO" id="GO:0000976">
    <property type="term" value="F:transcription cis-regulatory region binding"/>
    <property type="evidence" value="ECO:0007669"/>
    <property type="project" value="TreeGrafter"/>
</dbReference>
<dbReference type="InterPro" id="IPR050109">
    <property type="entry name" value="HTH-type_TetR-like_transc_reg"/>
</dbReference>
<dbReference type="InterPro" id="IPR009057">
    <property type="entry name" value="Homeodomain-like_sf"/>
</dbReference>
<keyword evidence="3" id="KW-0804">Transcription</keyword>
<feature type="domain" description="HTH tetR-type" evidence="4">
    <location>
        <begin position="2"/>
        <end position="62"/>
    </location>
</feature>
<evidence type="ECO:0000256" key="1">
    <source>
        <dbReference type="ARBA" id="ARBA00023015"/>
    </source>
</evidence>
<reference evidence="5" key="1">
    <citation type="submission" date="2020-05" db="EMBL/GenBank/DDBJ databases">
        <authorList>
            <person name="Chiriac C."/>
            <person name="Salcher M."/>
            <person name="Ghai R."/>
            <person name="Kavagutti S V."/>
        </authorList>
    </citation>
    <scope>NUCLEOTIDE SEQUENCE</scope>
</reference>
<dbReference type="PANTHER" id="PTHR30055">
    <property type="entry name" value="HTH-TYPE TRANSCRIPTIONAL REGULATOR RUTR"/>
    <property type="match status" value="1"/>
</dbReference>
<dbReference type="Pfam" id="PF00440">
    <property type="entry name" value="TetR_N"/>
    <property type="match status" value="1"/>
</dbReference>
<dbReference type="EMBL" id="CAEZXM010000067">
    <property type="protein sequence ID" value="CAB4685785.1"/>
    <property type="molecule type" value="Genomic_DNA"/>
</dbReference>
<evidence type="ECO:0000259" key="4">
    <source>
        <dbReference type="PROSITE" id="PS50977"/>
    </source>
</evidence>
<evidence type="ECO:0000313" key="5">
    <source>
        <dbReference type="EMBL" id="CAB4685785.1"/>
    </source>
</evidence>
<sequence length="205" mass="22292">MTPAETRILDATKACFERWGIAKVSIDDIAAEAGVSRATLYRMFPGGKDVVFEALRVRDLEEFFAELEKGVGGAADLEDLIVRAVVVATRELRSDDHLAIMLASEPGDALSQLTVQGLPRIIRMASMSFAPLVEPYLGRKSAARLVELLARLVISYFLAPSDLVDLADAQSARRFVRAHVLPAFQIVPSDQTLQLVVANTSGVPQ</sequence>
<dbReference type="InterPro" id="IPR001647">
    <property type="entry name" value="HTH_TetR"/>
</dbReference>
<evidence type="ECO:0000256" key="3">
    <source>
        <dbReference type="ARBA" id="ARBA00023163"/>
    </source>
</evidence>
<name>A0A6J6NM30_9ZZZZ</name>
<gene>
    <name evidence="5" type="ORF">UFOPK2366_00481</name>
</gene>
<accession>A0A6J6NM30</accession>
<dbReference type="PROSITE" id="PS50977">
    <property type="entry name" value="HTH_TETR_2"/>
    <property type="match status" value="1"/>
</dbReference>
<protein>
    <submittedName>
        <fullName evidence="5">Unannotated protein</fullName>
    </submittedName>
</protein>
<dbReference type="GO" id="GO:0003700">
    <property type="term" value="F:DNA-binding transcription factor activity"/>
    <property type="evidence" value="ECO:0007669"/>
    <property type="project" value="TreeGrafter"/>
</dbReference>
<dbReference type="SUPFAM" id="SSF46689">
    <property type="entry name" value="Homeodomain-like"/>
    <property type="match status" value="1"/>
</dbReference>
<organism evidence="5">
    <name type="scientific">freshwater metagenome</name>
    <dbReference type="NCBI Taxonomy" id="449393"/>
    <lineage>
        <taxon>unclassified sequences</taxon>
        <taxon>metagenomes</taxon>
        <taxon>ecological metagenomes</taxon>
    </lineage>
</organism>
<proteinExistence type="predicted"/>
<dbReference type="AlphaFoldDB" id="A0A6J6NM30"/>